<keyword evidence="2" id="KW-1185">Reference proteome</keyword>
<evidence type="ECO:0000313" key="1">
    <source>
        <dbReference type="EMBL" id="KAH7945215.1"/>
    </source>
</evidence>
<gene>
    <name evidence="1" type="ORF">HPB49_008447</name>
</gene>
<name>A0ACB8CJZ4_DERSI</name>
<dbReference type="EMBL" id="CM023475">
    <property type="protein sequence ID" value="KAH7945215.1"/>
    <property type="molecule type" value="Genomic_DNA"/>
</dbReference>
<accession>A0ACB8CJZ4</accession>
<organism evidence="1 2">
    <name type="scientific">Dermacentor silvarum</name>
    <name type="common">Tick</name>
    <dbReference type="NCBI Taxonomy" id="543639"/>
    <lineage>
        <taxon>Eukaryota</taxon>
        <taxon>Metazoa</taxon>
        <taxon>Ecdysozoa</taxon>
        <taxon>Arthropoda</taxon>
        <taxon>Chelicerata</taxon>
        <taxon>Arachnida</taxon>
        <taxon>Acari</taxon>
        <taxon>Parasitiformes</taxon>
        <taxon>Ixodida</taxon>
        <taxon>Ixodoidea</taxon>
        <taxon>Ixodidae</taxon>
        <taxon>Rhipicephalinae</taxon>
        <taxon>Dermacentor</taxon>
    </lineage>
</organism>
<dbReference type="Proteomes" id="UP000821865">
    <property type="component" value="Chromosome 6"/>
</dbReference>
<proteinExistence type="predicted"/>
<sequence>MNDAGMHLRKWSSNSGGVREELQEANSQDPAEVQKVLGLLWIPTNDHLAISMDSGLNAVNTGVSTKRVVLHASARVFDPLGLFFPFVVTATIVFHKFWDRGLGWDQQLPEDLVEEWKAWCLDIPSLREYWFPRCLLPSQTGSWQLYILC</sequence>
<comment type="caution">
    <text evidence="1">The sequence shown here is derived from an EMBL/GenBank/DDBJ whole genome shotgun (WGS) entry which is preliminary data.</text>
</comment>
<evidence type="ECO:0000313" key="2">
    <source>
        <dbReference type="Proteomes" id="UP000821865"/>
    </source>
</evidence>
<reference evidence="1" key="1">
    <citation type="submission" date="2020-05" db="EMBL/GenBank/DDBJ databases">
        <title>Large-scale comparative analyses of tick genomes elucidate their genetic diversity and vector capacities.</title>
        <authorList>
            <person name="Jia N."/>
            <person name="Wang J."/>
            <person name="Shi W."/>
            <person name="Du L."/>
            <person name="Sun Y."/>
            <person name="Zhan W."/>
            <person name="Jiang J."/>
            <person name="Wang Q."/>
            <person name="Zhang B."/>
            <person name="Ji P."/>
            <person name="Sakyi L.B."/>
            <person name="Cui X."/>
            <person name="Yuan T."/>
            <person name="Jiang B."/>
            <person name="Yang W."/>
            <person name="Lam T.T.-Y."/>
            <person name="Chang Q."/>
            <person name="Ding S."/>
            <person name="Wang X."/>
            <person name="Zhu J."/>
            <person name="Ruan X."/>
            <person name="Zhao L."/>
            <person name="Wei J."/>
            <person name="Que T."/>
            <person name="Du C."/>
            <person name="Cheng J."/>
            <person name="Dai P."/>
            <person name="Han X."/>
            <person name="Huang E."/>
            <person name="Gao Y."/>
            <person name="Liu J."/>
            <person name="Shao H."/>
            <person name="Ye R."/>
            <person name="Li L."/>
            <person name="Wei W."/>
            <person name="Wang X."/>
            <person name="Wang C."/>
            <person name="Yang T."/>
            <person name="Huo Q."/>
            <person name="Li W."/>
            <person name="Guo W."/>
            <person name="Chen H."/>
            <person name="Zhou L."/>
            <person name="Ni X."/>
            <person name="Tian J."/>
            <person name="Zhou Y."/>
            <person name="Sheng Y."/>
            <person name="Liu T."/>
            <person name="Pan Y."/>
            <person name="Xia L."/>
            <person name="Li J."/>
            <person name="Zhao F."/>
            <person name="Cao W."/>
        </authorList>
    </citation>
    <scope>NUCLEOTIDE SEQUENCE</scope>
    <source>
        <strain evidence="1">Dsil-2018</strain>
    </source>
</reference>
<protein>
    <submittedName>
        <fullName evidence="1">Uncharacterized protein</fullName>
    </submittedName>
</protein>